<protein>
    <submittedName>
        <fullName evidence="1">Uncharacterized protein</fullName>
    </submittedName>
</protein>
<dbReference type="Proteomes" id="UP001281147">
    <property type="component" value="Unassembled WGS sequence"/>
</dbReference>
<evidence type="ECO:0000313" key="1">
    <source>
        <dbReference type="EMBL" id="KAK3691241.1"/>
    </source>
</evidence>
<keyword evidence="2" id="KW-1185">Reference proteome</keyword>
<gene>
    <name evidence="1" type="ORF">LTR37_018773</name>
</gene>
<proteinExistence type="predicted"/>
<organism evidence="1 2">
    <name type="scientific">Vermiconidia calcicola</name>
    <dbReference type="NCBI Taxonomy" id="1690605"/>
    <lineage>
        <taxon>Eukaryota</taxon>
        <taxon>Fungi</taxon>
        <taxon>Dikarya</taxon>
        <taxon>Ascomycota</taxon>
        <taxon>Pezizomycotina</taxon>
        <taxon>Dothideomycetes</taxon>
        <taxon>Dothideomycetidae</taxon>
        <taxon>Mycosphaerellales</taxon>
        <taxon>Extremaceae</taxon>
        <taxon>Vermiconidia</taxon>
    </lineage>
</organism>
<dbReference type="EMBL" id="JAUTXU010000271">
    <property type="protein sequence ID" value="KAK3691241.1"/>
    <property type="molecule type" value="Genomic_DNA"/>
</dbReference>
<evidence type="ECO:0000313" key="2">
    <source>
        <dbReference type="Proteomes" id="UP001281147"/>
    </source>
</evidence>
<comment type="caution">
    <text evidence="1">The sequence shown here is derived from an EMBL/GenBank/DDBJ whole genome shotgun (WGS) entry which is preliminary data.</text>
</comment>
<accession>A0ACC3MH91</accession>
<reference evidence="1" key="1">
    <citation type="submission" date="2023-07" db="EMBL/GenBank/DDBJ databases">
        <title>Black Yeasts Isolated from many extreme environments.</title>
        <authorList>
            <person name="Coleine C."/>
            <person name="Stajich J.E."/>
            <person name="Selbmann L."/>
        </authorList>
    </citation>
    <scope>NUCLEOTIDE SEQUENCE</scope>
    <source>
        <strain evidence="1">CCFEE 5714</strain>
    </source>
</reference>
<name>A0ACC3MH91_9PEZI</name>
<sequence>MLSRWTEGGACQRRRQSDYKPFVTGGSKVRNSNGQDLDPTRYNEAERASPQGHRRSPRIRRNRARDEQDVPFERPPLRTDAHADENEAYNKGAAGLDAILDDALSDIHRADTSISTSQSPSTQYDLQHPKPKRPDALRPRALSAREKWMKDRDKERLPSMRTTDADAAIRQAMLEVYAFNRAMTGARTDVEVWEVLRDKALKRAMALALDGGGERAVQEDVGQSAGTATHGGRDADTARDPLNNNGAPFPEAALSTSQSLDNPHTALSSSERKASLRTTTTTPSQPSTQITDLQILTHAFPRILQRTQVHLAKDYPSSSLSLALLPHIRSLGPTISSLGLTTQMYNLHLRLLWRTSQNIPAMLETLEEMDREVYEFNFGTAAIIGEVLEWVESARKGRWGLSVRTVWRMEGALRGHKKLHDWRKIVEERRREVALRAAREVESEDGGDDEGDSVGVS</sequence>